<evidence type="ECO:0000256" key="5">
    <source>
        <dbReference type="SAM" id="Phobius"/>
    </source>
</evidence>
<accession>E7RN65</accession>
<protein>
    <submittedName>
        <fullName evidence="6">Uncharacterized protein</fullName>
    </submittedName>
</protein>
<dbReference type="EMBL" id="AEPE02000002">
    <property type="protein sequence ID" value="EFZ38196.1"/>
    <property type="molecule type" value="Genomic_DNA"/>
</dbReference>
<evidence type="ECO:0000313" key="7">
    <source>
        <dbReference type="Proteomes" id="UP000005580"/>
    </source>
</evidence>
<evidence type="ECO:0000256" key="2">
    <source>
        <dbReference type="ARBA" id="ARBA00022692"/>
    </source>
</evidence>
<evidence type="ECO:0000256" key="3">
    <source>
        <dbReference type="ARBA" id="ARBA00022989"/>
    </source>
</evidence>
<dbReference type="HOGENOM" id="CLU_2882177_0_0_10"/>
<dbReference type="Proteomes" id="UP000005580">
    <property type="component" value="Unassembled WGS sequence"/>
</dbReference>
<reference evidence="6" key="1">
    <citation type="submission" date="2011-01" db="EMBL/GenBank/DDBJ databases">
        <authorList>
            <person name="Muzny D."/>
            <person name="Qin X."/>
            <person name="Buhay C."/>
            <person name="Dugan-Rocha S."/>
            <person name="Ding Y."/>
            <person name="Chen G."/>
            <person name="Hawes A."/>
            <person name="Holder M."/>
            <person name="Jhangiani S."/>
            <person name="Johnson A."/>
            <person name="Khan Z."/>
            <person name="Li Z."/>
            <person name="Liu W."/>
            <person name="Liu X."/>
            <person name="Perez L."/>
            <person name="Shen H."/>
            <person name="Wang Q."/>
            <person name="Watt J."/>
            <person name="Xi L."/>
            <person name="Xin Y."/>
            <person name="Zhou J."/>
            <person name="Deng J."/>
            <person name="Jiang H."/>
            <person name="Liu Y."/>
            <person name="Qu J."/>
            <person name="Song X.-Z."/>
            <person name="Zhang L."/>
            <person name="Villasana D."/>
            <person name="Johnson A."/>
            <person name="Liu J."/>
            <person name="Liyanage D."/>
            <person name="Lorensuhewa L."/>
            <person name="Robinson T."/>
            <person name="Song A."/>
            <person name="Song B.-B."/>
            <person name="Dinh H."/>
            <person name="Thornton R."/>
            <person name="Coyle M."/>
            <person name="Francisco L."/>
            <person name="Jackson L."/>
            <person name="Javaid M."/>
            <person name="Korchina V."/>
            <person name="Kovar C."/>
            <person name="Mata R."/>
            <person name="Mathew T."/>
            <person name="Ngo R."/>
            <person name="Nguyen L."/>
            <person name="Nguyen N."/>
            <person name="Okwuonu G."/>
            <person name="Ongeri F."/>
            <person name="Pham C."/>
            <person name="Simmons D."/>
            <person name="Wilczek-Boney K."/>
            <person name="Hale W."/>
            <person name="Jakkamsetti A."/>
            <person name="Pham P."/>
            <person name="Ruth R."/>
            <person name="San Lucas F."/>
            <person name="Warren J."/>
            <person name="Zhang J."/>
            <person name="Zhao Z."/>
            <person name="Zhou C."/>
            <person name="Zhu D."/>
            <person name="Lee S."/>
            <person name="Bess C."/>
            <person name="Blankenburg K."/>
            <person name="Forbes L."/>
            <person name="Fu Q."/>
            <person name="Gubbala S."/>
            <person name="Hirani K."/>
            <person name="Jayaseelan J.C."/>
            <person name="Lara F."/>
            <person name="Munidasa M."/>
            <person name="Palculict T."/>
            <person name="Patil S."/>
            <person name="Pu L.-L."/>
            <person name="Saada N."/>
            <person name="Tang L."/>
            <person name="Weissenberger G."/>
            <person name="Zhu Y."/>
            <person name="Hemphill L."/>
            <person name="Shang Y."/>
            <person name="Youmans B."/>
            <person name="Ayvaz T."/>
            <person name="Ross M."/>
            <person name="Santibanez J."/>
            <person name="Aqrawi P."/>
            <person name="Gross S."/>
            <person name="Joshi V."/>
            <person name="Fowler G."/>
            <person name="Nazareth L."/>
            <person name="Reid J."/>
            <person name="Worley K."/>
            <person name="Petrosino J."/>
            <person name="Highlander S."/>
            <person name="Gibbs R."/>
        </authorList>
    </citation>
    <scope>NUCLEOTIDE SEQUENCE [LARGE SCALE GENOMIC DNA]</scope>
    <source>
        <strain evidence="6">ATCC 33269</strain>
    </source>
</reference>
<dbReference type="InterPro" id="IPR045863">
    <property type="entry name" value="CorA_TM1_TM2"/>
</dbReference>
<comment type="subcellular location">
    <subcellularLocation>
        <location evidence="1">Membrane</location>
        <topology evidence="1">Multi-pass membrane protein</topology>
    </subcellularLocation>
</comment>
<sequence>MSWEVKGEGDKVELLLLMKILTIQSMIKVLLNLIISLLGMNGMRNKKAEYQIAMIRLLLLGSF</sequence>
<dbReference type="SUPFAM" id="SSF144083">
    <property type="entry name" value="Magnesium transport protein CorA, transmembrane region"/>
    <property type="match status" value="1"/>
</dbReference>
<comment type="caution">
    <text evidence="6">The sequence shown here is derived from an EMBL/GenBank/DDBJ whole genome shotgun (WGS) entry which is preliminary data.</text>
</comment>
<proteinExistence type="predicted"/>
<dbReference type="GO" id="GO:0016020">
    <property type="term" value="C:membrane"/>
    <property type="evidence" value="ECO:0007669"/>
    <property type="project" value="UniProtKB-SubCell"/>
</dbReference>
<organism evidence="6 7">
    <name type="scientific">Hoylesella oralis ATCC 33269</name>
    <dbReference type="NCBI Taxonomy" id="873533"/>
    <lineage>
        <taxon>Bacteria</taxon>
        <taxon>Pseudomonadati</taxon>
        <taxon>Bacteroidota</taxon>
        <taxon>Bacteroidia</taxon>
        <taxon>Bacteroidales</taxon>
        <taxon>Prevotellaceae</taxon>
        <taxon>Hoylesella</taxon>
    </lineage>
</organism>
<name>E7RN65_9BACT</name>
<keyword evidence="3 5" id="KW-1133">Transmembrane helix</keyword>
<keyword evidence="4 5" id="KW-0472">Membrane</keyword>
<keyword evidence="2 5" id="KW-0812">Transmembrane</keyword>
<gene>
    <name evidence="6" type="ORF">HMPREF0663_10565</name>
</gene>
<keyword evidence="7" id="KW-1185">Reference proteome</keyword>
<evidence type="ECO:0000313" key="6">
    <source>
        <dbReference type="EMBL" id="EFZ38196.1"/>
    </source>
</evidence>
<evidence type="ECO:0000256" key="1">
    <source>
        <dbReference type="ARBA" id="ARBA00004141"/>
    </source>
</evidence>
<evidence type="ECO:0000256" key="4">
    <source>
        <dbReference type="ARBA" id="ARBA00023136"/>
    </source>
</evidence>
<feature type="transmembrane region" description="Helical" evidence="5">
    <location>
        <begin position="20"/>
        <end position="40"/>
    </location>
</feature>
<dbReference type="AlphaFoldDB" id="E7RN65"/>